<evidence type="ECO:0000256" key="1">
    <source>
        <dbReference type="SAM" id="Phobius"/>
    </source>
</evidence>
<dbReference type="RefSeq" id="WP_179669988.1">
    <property type="nucleotide sequence ID" value="NZ_JACCFP010000001.1"/>
</dbReference>
<comment type="caution">
    <text evidence="2">The sequence shown here is derived from an EMBL/GenBank/DDBJ whole genome shotgun (WGS) entry which is preliminary data.</text>
</comment>
<keyword evidence="1" id="KW-0472">Membrane</keyword>
<organism evidence="2 3">
    <name type="scientific">Nocardioides thalensis</name>
    <dbReference type="NCBI Taxonomy" id="1914755"/>
    <lineage>
        <taxon>Bacteria</taxon>
        <taxon>Bacillati</taxon>
        <taxon>Actinomycetota</taxon>
        <taxon>Actinomycetes</taxon>
        <taxon>Propionibacteriales</taxon>
        <taxon>Nocardioidaceae</taxon>
        <taxon>Nocardioides</taxon>
    </lineage>
</organism>
<keyword evidence="1" id="KW-1133">Transmembrane helix</keyword>
<keyword evidence="3" id="KW-1185">Reference proteome</keyword>
<proteinExistence type="predicted"/>
<keyword evidence="1" id="KW-0812">Transmembrane</keyword>
<name>A0A853C979_9ACTN</name>
<dbReference type="AlphaFoldDB" id="A0A853C979"/>
<dbReference type="Proteomes" id="UP000530424">
    <property type="component" value="Unassembled WGS sequence"/>
</dbReference>
<reference evidence="2 3" key="1">
    <citation type="submission" date="2020-07" db="EMBL/GenBank/DDBJ databases">
        <title>Sequencing the genomes of 1000 actinobacteria strains.</title>
        <authorList>
            <person name="Klenk H.-P."/>
        </authorList>
    </citation>
    <scope>NUCLEOTIDE SEQUENCE [LARGE SCALE GENOMIC DNA]</scope>
    <source>
        <strain evidence="2 3">DSM 103833</strain>
    </source>
</reference>
<dbReference type="EMBL" id="JACCFP010000001">
    <property type="protein sequence ID" value="NYJ03721.1"/>
    <property type="molecule type" value="Genomic_DNA"/>
</dbReference>
<accession>A0A853C979</accession>
<feature type="transmembrane region" description="Helical" evidence="1">
    <location>
        <begin position="41"/>
        <end position="62"/>
    </location>
</feature>
<gene>
    <name evidence="2" type="ORF">HNR19_004419</name>
</gene>
<evidence type="ECO:0000313" key="2">
    <source>
        <dbReference type="EMBL" id="NYJ03721.1"/>
    </source>
</evidence>
<protein>
    <submittedName>
        <fullName evidence="2">Uncharacterized protein</fullName>
    </submittedName>
</protein>
<sequence>MNTIDDLRATLAGRADLHDDYLTDRVRAVNGRVRTVRRRRAAVAGGTAAVVLAGVVGGVAILDRPDPTNDNLLAGVPVPETLASTGHTFEFADGYESEPGEETVTVTLPKSDAPRLVSWATEGDDQAVLVKDGSQRFESSRPDFTDYVLVYSGEHRKITVTGHTVVGLAVYELSGAHPDGYTAQGVTFRQDIAGSSLLGAVIGEPGDNEVSVDVTLDEGKPTWSDLCDLRTDATPNRIEDPEAYISLSADGHDLSTISCGYGELTDPMLDPGTGGGSLLGPFRLGGRTYEAGDEVTFSARLTDEDGNLISEPGAVIGLGIYDAPRSGVVEVGGVKVDETVEWGGHVWQLTHTEVTALPAEDWTADVPPSGERLLVGTAHRYGDHNVAADLFQDGEIYETVTSFGAGWGLNRVLPPDVQTMGVTTKGGSEGTVALLFYELIR</sequence>
<evidence type="ECO:0000313" key="3">
    <source>
        <dbReference type="Proteomes" id="UP000530424"/>
    </source>
</evidence>